<evidence type="ECO:0000256" key="5">
    <source>
        <dbReference type="ARBA" id="ARBA00023251"/>
    </source>
</evidence>
<keyword evidence="5" id="KW-0046">Antibiotic resistance</keyword>
<organism evidence="8 9">
    <name type="scientific">Streptomyces filamentosus</name>
    <name type="common">Streptomyces roseosporus</name>
    <dbReference type="NCBI Taxonomy" id="67294"/>
    <lineage>
        <taxon>Bacteria</taxon>
        <taxon>Bacillati</taxon>
        <taxon>Actinomycetota</taxon>
        <taxon>Actinomycetes</taxon>
        <taxon>Kitasatosporales</taxon>
        <taxon>Streptomycetaceae</taxon>
        <taxon>Streptomyces</taxon>
    </lineage>
</organism>
<keyword evidence="6" id="KW-0813">Transport</keyword>
<dbReference type="InterPro" id="IPR051784">
    <property type="entry name" value="Nod_factor_ABC_transporter"/>
</dbReference>
<keyword evidence="3 6" id="KW-1133">Transmembrane helix</keyword>
<protein>
    <recommendedName>
        <fullName evidence="6">Transport permease protein</fullName>
    </recommendedName>
</protein>
<evidence type="ECO:0000313" key="8">
    <source>
        <dbReference type="EMBL" id="GHF92058.1"/>
    </source>
</evidence>
<evidence type="ECO:0000256" key="2">
    <source>
        <dbReference type="ARBA" id="ARBA00022692"/>
    </source>
</evidence>
<keyword evidence="6" id="KW-1003">Cell membrane</keyword>
<evidence type="ECO:0000259" key="7">
    <source>
        <dbReference type="PROSITE" id="PS51012"/>
    </source>
</evidence>
<dbReference type="Proteomes" id="UP000632849">
    <property type="component" value="Unassembled WGS sequence"/>
</dbReference>
<sequence>MSDPTPSPLATAAALSGRGILLGRRNPDAVISALVMPVLLMLVFVYLFGGAIDTGDTRYVTYVVPGVIVLCAGFGAAGTAVSVSEDMRRGTVDRLRTLDVGAVPFLTGHVVATVARNLLATTLVFGVAFLIGFRPAATPAGWLAAIGLLLAYIAAVSWLSAAAGLLARTPEAANTVTFLMMFLPYPSSAFVPIDTMPGWLHGFAEHQPVTPLIESMRGLLLDQPVGGAPWTALAWCGGLLALAVAASGAFFRLRTC</sequence>
<dbReference type="RefSeq" id="WP_190041390.1">
    <property type="nucleotide sequence ID" value="NZ_BNBE01000001.1"/>
</dbReference>
<feature type="transmembrane region" description="Helical" evidence="6">
    <location>
        <begin position="29"/>
        <end position="48"/>
    </location>
</feature>
<comment type="caution">
    <text evidence="8">The sequence shown here is derived from an EMBL/GenBank/DDBJ whole genome shotgun (WGS) entry which is preliminary data.</text>
</comment>
<dbReference type="PROSITE" id="PS51012">
    <property type="entry name" value="ABC_TM2"/>
    <property type="match status" value="1"/>
</dbReference>
<feature type="transmembrane region" description="Helical" evidence="6">
    <location>
        <begin position="102"/>
        <end position="131"/>
    </location>
</feature>
<keyword evidence="9" id="KW-1185">Reference proteome</keyword>
<reference evidence="8" key="2">
    <citation type="submission" date="2020-09" db="EMBL/GenBank/DDBJ databases">
        <authorList>
            <person name="Sun Q."/>
            <person name="Ohkuma M."/>
        </authorList>
    </citation>
    <scope>NUCLEOTIDE SEQUENCE</scope>
    <source>
        <strain evidence="8">JCM 4122</strain>
    </source>
</reference>
<dbReference type="Pfam" id="PF01061">
    <property type="entry name" value="ABC2_membrane"/>
    <property type="match status" value="1"/>
</dbReference>
<proteinExistence type="inferred from homology"/>
<dbReference type="EMBL" id="BNBE01000001">
    <property type="protein sequence ID" value="GHF92058.1"/>
    <property type="molecule type" value="Genomic_DNA"/>
</dbReference>
<dbReference type="InterPro" id="IPR013525">
    <property type="entry name" value="ABC2_TM"/>
</dbReference>
<feature type="domain" description="ABC transmembrane type-2" evidence="7">
    <location>
        <begin position="28"/>
        <end position="254"/>
    </location>
</feature>
<dbReference type="GO" id="GO:0043190">
    <property type="term" value="C:ATP-binding cassette (ABC) transporter complex"/>
    <property type="evidence" value="ECO:0007669"/>
    <property type="project" value="InterPro"/>
</dbReference>
<keyword evidence="4 6" id="KW-0472">Membrane</keyword>
<keyword evidence="2 6" id="KW-0812">Transmembrane</keyword>
<feature type="transmembrane region" description="Helical" evidence="6">
    <location>
        <begin position="143"/>
        <end position="166"/>
    </location>
</feature>
<evidence type="ECO:0000256" key="1">
    <source>
        <dbReference type="ARBA" id="ARBA00004141"/>
    </source>
</evidence>
<dbReference type="AlphaFoldDB" id="A0A919ELL1"/>
<accession>A0A919ELL1</accession>
<reference evidence="8" key="1">
    <citation type="journal article" date="2014" name="Int. J. Syst. Evol. Microbiol.">
        <title>Complete genome sequence of Corynebacterium casei LMG S-19264T (=DSM 44701T), isolated from a smear-ripened cheese.</title>
        <authorList>
            <consortium name="US DOE Joint Genome Institute (JGI-PGF)"/>
            <person name="Walter F."/>
            <person name="Albersmeier A."/>
            <person name="Kalinowski J."/>
            <person name="Ruckert C."/>
        </authorList>
    </citation>
    <scope>NUCLEOTIDE SEQUENCE</scope>
    <source>
        <strain evidence="8">JCM 4122</strain>
    </source>
</reference>
<feature type="transmembrane region" description="Helical" evidence="6">
    <location>
        <begin position="60"/>
        <end position="81"/>
    </location>
</feature>
<evidence type="ECO:0000256" key="3">
    <source>
        <dbReference type="ARBA" id="ARBA00022989"/>
    </source>
</evidence>
<dbReference type="GO" id="GO:0046677">
    <property type="term" value="P:response to antibiotic"/>
    <property type="evidence" value="ECO:0007669"/>
    <property type="project" value="UniProtKB-KW"/>
</dbReference>
<comment type="similarity">
    <text evidence="6">Belongs to the ABC-2 integral membrane protein family.</text>
</comment>
<name>A0A919ELL1_STRFL</name>
<dbReference type="InterPro" id="IPR000412">
    <property type="entry name" value="ABC_2_transport"/>
</dbReference>
<dbReference type="GO" id="GO:0140359">
    <property type="term" value="F:ABC-type transporter activity"/>
    <property type="evidence" value="ECO:0007669"/>
    <property type="project" value="InterPro"/>
</dbReference>
<comment type="caution">
    <text evidence="6">Lacks conserved residue(s) required for the propagation of feature annotation.</text>
</comment>
<dbReference type="PANTHER" id="PTHR43229">
    <property type="entry name" value="NODULATION PROTEIN J"/>
    <property type="match status" value="1"/>
</dbReference>
<evidence type="ECO:0000256" key="4">
    <source>
        <dbReference type="ARBA" id="ARBA00023136"/>
    </source>
</evidence>
<dbReference type="PANTHER" id="PTHR43229:SF2">
    <property type="entry name" value="NODULATION PROTEIN J"/>
    <property type="match status" value="1"/>
</dbReference>
<gene>
    <name evidence="8" type="ORF">GCM10017667_21950</name>
</gene>
<dbReference type="InterPro" id="IPR047817">
    <property type="entry name" value="ABC2_TM_bact-type"/>
</dbReference>
<comment type="subcellular location">
    <subcellularLocation>
        <location evidence="6">Cell membrane</location>
        <topology evidence="6">Multi-pass membrane protein</topology>
    </subcellularLocation>
    <subcellularLocation>
        <location evidence="1">Membrane</location>
        <topology evidence="1">Multi-pass membrane protein</topology>
    </subcellularLocation>
</comment>
<evidence type="ECO:0000313" key="9">
    <source>
        <dbReference type="Proteomes" id="UP000632849"/>
    </source>
</evidence>
<feature type="transmembrane region" description="Helical" evidence="6">
    <location>
        <begin position="232"/>
        <end position="251"/>
    </location>
</feature>
<evidence type="ECO:0000256" key="6">
    <source>
        <dbReference type="RuleBase" id="RU361157"/>
    </source>
</evidence>
<dbReference type="PIRSF" id="PIRSF006648">
    <property type="entry name" value="DrrB"/>
    <property type="match status" value="1"/>
</dbReference>